<evidence type="ECO:0008006" key="8">
    <source>
        <dbReference type="Google" id="ProtNLM"/>
    </source>
</evidence>
<gene>
    <name evidence="7" type="ORF">METZ01_LOCUS433373</name>
</gene>
<dbReference type="Pfam" id="PF00005">
    <property type="entry name" value="ABC_tran"/>
    <property type="match status" value="1"/>
</dbReference>
<dbReference type="EMBL" id="UINC01174410">
    <property type="protein sequence ID" value="SVD80519.1"/>
    <property type="molecule type" value="Genomic_DNA"/>
</dbReference>
<evidence type="ECO:0000256" key="4">
    <source>
        <dbReference type="ARBA" id="ARBA00022840"/>
    </source>
</evidence>
<dbReference type="InterPro" id="IPR027417">
    <property type="entry name" value="P-loop_NTPase"/>
</dbReference>
<reference evidence="7" key="1">
    <citation type="submission" date="2018-05" db="EMBL/GenBank/DDBJ databases">
        <authorList>
            <person name="Lanie J.A."/>
            <person name="Ng W.-L."/>
            <person name="Kazmierczak K.M."/>
            <person name="Andrzejewski T.M."/>
            <person name="Davidsen T.M."/>
            <person name="Wayne K.J."/>
            <person name="Tettelin H."/>
            <person name="Glass J.I."/>
            <person name="Rusch D."/>
            <person name="Podicherti R."/>
            <person name="Tsui H.-C.T."/>
            <person name="Winkler M.E."/>
        </authorList>
    </citation>
    <scope>NUCLEOTIDE SEQUENCE</scope>
</reference>
<dbReference type="NCBIfam" id="TIGR01727">
    <property type="entry name" value="oligo_HPY"/>
    <property type="match status" value="1"/>
</dbReference>
<dbReference type="InterPro" id="IPR013563">
    <property type="entry name" value="Oligopep_ABC_C"/>
</dbReference>
<dbReference type="PROSITE" id="PS00211">
    <property type="entry name" value="ABC_TRANSPORTER_1"/>
    <property type="match status" value="1"/>
</dbReference>
<evidence type="ECO:0000259" key="5">
    <source>
        <dbReference type="Pfam" id="PF00005"/>
    </source>
</evidence>
<dbReference type="AlphaFoldDB" id="A0A382YC06"/>
<dbReference type="GO" id="GO:0016887">
    <property type="term" value="F:ATP hydrolysis activity"/>
    <property type="evidence" value="ECO:0007669"/>
    <property type="project" value="InterPro"/>
</dbReference>
<name>A0A382YC06_9ZZZZ</name>
<dbReference type="PANTHER" id="PTHR43776:SF7">
    <property type="entry name" value="D,D-DIPEPTIDE TRANSPORT ATP-BINDING PROTEIN DDPF-RELATED"/>
    <property type="match status" value="1"/>
</dbReference>
<dbReference type="SUPFAM" id="SSF52540">
    <property type="entry name" value="P-loop containing nucleoside triphosphate hydrolases"/>
    <property type="match status" value="1"/>
</dbReference>
<feature type="domain" description="Oligopeptide/dipeptide ABC transporter C-terminal" evidence="6">
    <location>
        <begin position="113"/>
        <end position="178"/>
    </location>
</feature>
<dbReference type="GO" id="GO:0005524">
    <property type="term" value="F:ATP binding"/>
    <property type="evidence" value="ECO:0007669"/>
    <property type="project" value="UniProtKB-KW"/>
</dbReference>
<evidence type="ECO:0000256" key="2">
    <source>
        <dbReference type="ARBA" id="ARBA00022448"/>
    </source>
</evidence>
<keyword evidence="2" id="KW-0813">Transport</keyword>
<organism evidence="7">
    <name type="scientific">marine metagenome</name>
    <dbReference type="NCBI Taxonomy" id="408172"/>
    <lineage>
        <taxon>unclassified sequences</taxon>
        <taxon>metagenomes</taxon>
        <taxon>ecological metagenomes</taxon>
    </lineage>
</organism>
<evidence type="ECO:0000256" key="1">
    <source>
        <dbReference type="ARBA" id="ARBA00005417"/>
    </source>
</evidence>
<dbReference type="Gene3D" id="3.40.50.300">
    <property type="entry name" value="P-loop containing nucleotide triphosphate hydrolases"/>
    <property type="match status" value="1"/>
</dbReference>
<dbReference type="Pfam" id="PF08352">
    <property type="entry name" value="oligo_HPY"/>
    <property type="match status" value="1"/>
</dbReference>
<evidence type="ECO:0000256" key="3">
    <source>
        <dbReference type="ARBA" id="ARBA00022741"/>
    </source>
</evidence>
<dbReference type="InterPro" id="IPR003439">
    <property type="entry name" value="ABC_transporter-like_ATP-bd"/>
</dbReference>
<comment type="similarity">
    <text evidence="1">Belongs to the ABC transporter superfamily.</text>
</comment>
<proteinExistence type="inferred from homology"/>
<feature type="domain" description="ABC transporter" evidence="5">
    <location>
        <begin position="8"/>
        <end position="61"/>
    </location>
</feature>
<accession>A0A382YC06</accession>
<dbReference type="PANTHER" id="PTHR43776">
    <property type="entry name" value="TRANSPORT ATP-BINDING PROTEIN"/>
    <property type="match status" value="1"/>
</dbReference>
<dbReference type="InterPro" id="IPR050319">
    <property type="entry name" value="ABC_transp_ATP-bind"/>
</dbReference>
<dbReference type="GO" id="GO:0015833">
    <property type="term" value="P:peptide transport"/>
    <property type="evidence" value="ECO:0007669"/>
    <property type="project" value="InterPro"/>
</dbReference>
<evidence type="ECO:0000259" key="6">
    <source>
        <dbReference type="Pfam" id="PF08352"/>
    </source>
</evidence>
<protein>
    <recommendedName>
        <fullName evidence="8">ABC transporter domain-containing protein</fullName>
    </recommendedName>
</protein>
<evidence type="ECO:0000313" key="7">
    <source>
        <dbReference type="EMBL" id="SVD80519.1"/>
    </source>
</evidence>
<keyword evidence="3" id="KW-0547">Nucleotide-binding</keyword>
<dbReference type="InterPro" id="IPR017871">
    <property type="entry name" value="ABC_transporter-like_CS"/>
</dbReference>
<feature type="non-terminal residue" evidence="7">
    <location>
        <position position="1"/>
    </location>
</feature>
<sequence>NKSLTKTEAKEELEVLLRDVGLHSFQGDYYPHEFSGGQRQRIAIARALSLKPQVMVLDEPVSALDVSIRAQIMNLLKTLQQQYGVSYLLIAHNLATVRYMSHQVGVMYLGKMVEEGPTRELFNNPQHPYTKALIAASLPAHPDAQREDLVISGEVPSPLNPPSGCSFHTRCPFVMDQCSVDMPELKEFSPDHNVSCHLY</sequence>
<keyword evidence="4" id="KW-0067">ATP-binding</keyword>